<gene>
    <name evidence="2" type="ORF">DGYR_LOCUS10503</name>
</gene>
<evidence type="ECO:0000256" key="1">
    <source>
        <dbReference type="SAM" id="MobiDB-lite"/>
    </source>
</evidence>
<evidence type="ECO:0000313" key="3">
    <source>
        <dbReference type="Proteomes" id="UP000549394"/>
    </source>
</evidence>
<feature type="region of interest" description="Disordered" evidence="1">
    <location>
        <begin position="80"/>
        <end position="145"/>
    </location>
</feature>
<feature type="compositionally biased region" description="Polar residues" evidence="1">
    <location>
        <begin position="80"/>
        <end position="96"/>
    </location>
</feature>
<keyword evidence="3" id="KW-1185">Reference proteome</keyword>
<accession>A0A7I8W2E6</accession>
<dbReference type="AlphaFoldDB" id="A0A7I8W2E6"/>
<organism evidence="2 3">
    <name type="scientific">Dimorphilus gyrociliatus</name>
    <dbReference type="NCBI Taxonomy" id="2664684"/>
    <lineage>
        <taxon>Eukaryota</taxon>
        <taxon>Metazoa</taxon>
        <taxon>Spiralia</taxon>
        <taxon>Lophotrochozoa</taxon>
        <taxon>Annelida</taxon>
        <taxon>Polychaeta</taxon>
        <taxon>Polychaeta incertae sedis</taxon>
        <taxon>Dinophilidae</taxon>
        <taxon>Dimorphilus</taxon>
    </lineage>
</organism>
<dbReference type="Proteomes" id="UP000549394">
    <property type="component" value="Unassembled WGS sequence"/>
</dbReference>
<evidence type="ECO:0000313" key="2">
    <source>
        <dbReference type="EMBL" id="CAD5122737.1"/>
    </source>
</evidence>
<name>A0A7I8W2E6_9ANNE</name>
<sequence>MKEYFNRMSAFFTPYQEYNSELSFHPNEYSYQQNYPQTYERPYQEHEQPSYYETNKLRMENIQQFQNPVQPPVFSNFKISSNLASPSSSDVKNSLSVKYESNEQIKTERQTEPTKNRTQSPHEDTQSDDQGDKKAIFPWMKSQFG</sequence>
<comment type="caution">
    <text evidence="2">The sequence shown here is derived from an EMBL/GenBank/DDBJ whole genome shotgun (WGS) entry which is preliminary data.</text>
</comment>
<feature type="compositionally biased region" description="Basic and acidic residues" evidence="1">
    <location>
        <begin position="100"/>
        <end position="135"/>
    </location>
</feature>
<dbReference type="EMBL" id="CAJFCJ010000018">
    <property type="protein sequence ID" value="CAD5122737.1"/>
    <property type="molecule type" value="Genomic_DNA"/>
</dbReference>
<reference evidence="2 3" key="1">
    <citation type="submission" date="2020-08" db="EMBL/GenBank/DDBJ databases">
        <authorList>
            <person name="Hejnol A."/>
        </authorList>
    </citation>
    <scope>NUCLEOTIDE SEQUENCE [LARGE SCALE GENOMIC DNA]</scope>
</reference>
<proteinExistence type="predicted"/>
<protein>
    <submittedName>
        <fullName evidence="2">Uncharacterized protein</fullName>
    </submittedName>
</protein>